<name>A0A562ZL64_9BURK</name>
<reference evidence="1 2" key="1">
    <citation type="submission" date="2019-07" db="EMBL/GenBank/DDBJ databases">
        <title>Caenimonas sedimenti sp. nov., isolated from activated sludge.</title>
        <authorList>
            <person name="Xu J."/>
        </authorList>
    </citation>
    <scope>NUCLEOTIDE SEQUENCE [LARGE SCALE GENOMIC DNA]</scope>
    <source>
        <strain evidence="1 2">HX-9-20</strain>
    </source>
</reference>
<comment type="caution">
    <text evidence="1">The sequence shown here is derived from an EMBL/GenBank/DDBJ whole genome shotgun (WGS) entry which is preliminary data.</text>
</comment>
<evidence type="ECO:0000313" key="1">
    <source>
        <dbReference type="EMBL" id="TWO69137.1"/>
    </source>
</evidence>
<dbReference type="Proteomes" id="UP000318199">
    <property type="component" value="Unassembled WGS sequence"/>
</dbReference>
<sequence length="285" mass="31314">MPANAGLMGRAFALALGTKLATGGSLDLFGKSASRNCVRIHLGTLDLAEDDERAVQQITADDDDEATSSLAHLRLTYPSTGFSLNNVYGRRVLVPSGDDAPRGQAIIIYRLSDWLEAAPRTTKHRETPKNTDLRETAEYLMESARTNGHTLVVFDDLPASGERLSEYCVGGQRLIVQPDPLSGMAPDQSFIVVRDRTGDFDESPLRFRCWHLVEDGQLVLRLNIDQNDARAAEETRDALRDRKIASLVEKGLSQAGLTEALGISQSMVSKELKRLGLKARRPGKR</sequence>
<evidence type="ECO:0008006" key="3">
    <source>
        <dbReference type="Google" id="ProtNLM"/>
    </source>
</evidence>
<organism evidence="1 2">
    <name type="scientific">Caenimonas sedimenti</name>
    <dbReference type="NCBI Taxonomy" id="2596921"/>
    <lineage>
        <taxon>Bacteria</taxon>
        <taxon>Pseudomonadati</taxon>
        <taxon>Pseudomonadota</taxon>
        <taxon>Betaproteobacteria</taxon>
        <taxon>Burkholderiales</taxon>
        <taxon>Comamonadaceae</taxon>
        <taxon>Caenimonas</taxon>
    </lineage>
</organism>
<dbReference type="EMBL" id="VOBQ01000016">
    <property type="protein sequence ID" value="TWO69137.1"/>
    <property type="molecule type" value="Genomic_DNA"/>
</dbReference>
<gene>
    <name evidence="1" type="ORF">FN976_20605</name>
</gene>
<accession>A0A562ZL64</accession>
<proteinExistence type="predicted"/>
<evidence type="ECO:0000313" key="2">
    <source>
        <dbReference type="Proteomes" id="UP000318199"/>
    </source>
</evidence>
<dbReference type="AlphaFoldDB" id="A0A562ZL64"/>
<keyword evidence="2" id="KW-1185">Reference proteome</keyword>
<protein>
    <recommendedName>
        <fullName evidence="3">Helix-turn-helix domain-containing protein</fullName>
    </recommendedName>
</protein>
<dbReference type="RefSeq" id="WP_145894948.1">
    <property type="nucleotide sequence ID" value="NZ_VOBQ01000016.1"/>
</dbReference>